<accession>A0A839GW64</accession>
<evidence type="ECO:0000259" key="1">
    <source>
        <dbReference type="Pfam" id="PF00497"/>
    </source>
</evidence>
<dbReference type="Proteomes" id="UP000563094">
    <property type="component" value="Unassembled WGS sequence"/>
</dbReference>
<dbReference type="Pfam" id="PF00497">
    <property type="entry name" value="SBP_bac_3"/>
    <property type="match status" value="1"/>
</dbReference>
<protein>
    <submittedName>
        <fullName evidence="2">ABC-type amino acid transport substrate-binding protein</fullName>
    </submittedName>
</protein>
<feature type="domain" description="Solute-binding protein family 3/N-terminal" evidence="1">
    <location>
        <begin position="38"/>
        <end position="126"/>
    </location>
</feature>
<organism evidence="2 3">
    <name type="scientific">Rufibacter quisquiliarum</name>
    <dbReference type="NCBI Taxonomy" id="1549639"/>
    <lineage>
        <taxon>Bacteria</taxon>
        <taxon>Pseudomonadati</taxon>
        <taxon>Bacteroidota</taxon>
        <taxon>Cytophagia</taxon>
        <taxon>Cytophagales</taxon>
        <taxon>Hymenobacteraceae</taxon>
        <taxon>Rufibacter</taxon>
    </lineage>
</organism>
<reference evidence="2 3" key="1">
    <citation type="submission" date="2020-08" db="EMBL/GenBank/DDBJ databases">
        <title>Genomic Encyclopedia of Type Strains, Phase IV (KMG-IV): sequencing the most valuable type-strain genomes for metagenomic binning, comparative biology and taxonomic classification.</title>
        <authorList>
            <person name="Goeker M."/>
        </authorList>
    </citation>
    <scope>NUCLEOTIDE SEQUENCE [LARGE SCALE GENOMIC DNA]</scope>
    <source>
        <strain evidence="2 3">DSM 29854</strain>
    </source>
</reference>
<dbReference type="RefSeq" id="WP_182514032.1">
    <property type="nucleotide sequence ID" value="NZ_JACJIQ010000017.1"/>
</dbReference>
<dbReference type="SUPFAM" id="SSF53850">
    <property type="entry name" value="Periplasmic binding protein-like II"/>
    <property type="match status" value="1"/>
</dbReference>
<dbReference type="Gene3D" id="3.40.190.10">
    <property type="entry name" value="Periplasmic binding protein-like II"/>
    <property type="match status" value="1"/>
</dbReference>
<proteinExistence type="predicted"/>
<comment type="caution">
    <text evidence="2">The sequence shown here is derived from an EMBL/GenBank/DDBJ whole genome shotgun (WGS) entry which is preliminary data.</text>
</comment>
<evidence type="ECO:0000313" key="2">
    <source>
        <dbReference type="EMBL" id="MBA9078976.1"/>
    </source>
</evidence>
<name>A0A839GW64_9BACT</name>
<evidence type="ECO:0000313" key="3">
    <source>
        <dbReference type="Proteomes" id="UP000563094"/>
    </source>
</evidence>
<keyword evidence="3" id="KW-1185">Reference proteome</keyword>
<dbReference type="AlphaFoldDB" id="A0A839GW64"/>
<dbReference type="EMBL" id="JACJIQ010000017">
    <property type="protein sequence ID" value="MBA9078976.1"/>
    <property type="molecule type" value="Genomic_DNA"/>
</dbReference>
<dbReference type="InterPro" id="IPR001638">
    <property type="entry name" value="Solute-binding_3/MltF_N"/>
</dbReference>
<gene>
    <name evidence="2" type="ORF">FHS90_003710</name>
</gene>
<sequence length="161" mass="18241">MKQLKLVGLFCCLVYLSSCGQFPKDPEKTLRQVTNGTLKVGYSQNKPWVMGQMGVPTGVEAALVQGFARSVNARVQWVNDTEQNLFEKLEQQQLHLVIAGTTDDTPWKKKIAFTRPYAEVGQKKHVMGVIKGENEFVVALESFLHGQKQSIEAQWRHETHR</sequence>